<organism evidence="2 3">
    <name type="scientific">Thermomonospora curvata (strain ATCC 19995 / DSM 43183 / JCM 3096 / KCTC 9072 / NBRC 15933 / NCIMB 10081 / Henssen B9)</name>
    <dbReference type="NCBI Taxonomy" id="471852"/>
    <lineage>
        <taxon>Bacteria</taxon>
        <taxon>Bacillati</taxon>
        <taxon>Actinomycetota</taxon>
        <taxon>Actinomycetes</taxon>
        <taxon>Streptosporangiales</taxon>
        <taxon>Thermomonosporaceae</taxon>
        <taxon>Thermomonospora</taxon>
    </lineage>
</organism>
<dbReference type="KEGG" id="tcu:Tcur_2485"/>
<dbReference type="eggNOG" id="ENOG5034002">
    <property type="taxonomic scope" value="Bacteria"/>
</dbReference>
<feature type="chain" id="PRO_5003020477" description="Lipoprotein" evidence="1">
    <location>
        <begin position="22"/>
        <end position="111"/>
    </location>
</feature>
<dbReference type="HOGENOM" id="CLU_2157165_0_0_11"/>
<gene>
    <name evidence="2" type="ordered locus">Tcur_2485</name>
</gene>
<proteinExistence type="predicted"/>
<name>D1A3Z3_THECD</name>
<keyword evidence="1" id="KW-0732">Signal</keyword>
<dbReference type="PROSITE" id="PS51257">
    <property type="entry name" value="PROKAR_LIPOPROTEIN"/>
    <property type="match status" value="1"/>
</dbReference>
<evidence type="ECO:0008006" key="4">
    <source>
        <dbReference type="Google" id="ProtNLM"/>
    </source>
</evidence>
<dbReference type="EMBL" id="CP001738">
    <property type="protein sequence ID" value="ACY98046.1"/>
    <property type="molecule type" value="Genomic_DNA"/>
</dbReference>
<accession>D1A3Z3</accession>
<feature type="signal peptide" evidence="1">
    <location>
        <begin position="1"/>
        <end position="21"/>
    </location>
</feature>
<dbReference type="STRING" id="471852.Tcur_2485"/>
<evidence type="ECO:0000313" key="3">
    <source>
        <dbReference type="Proteomes" id="UP000001918"/>
    </source>
</evidence>
<dbReference type="RefSeq" id="WP_012852830.1">
    <property type="nucleotide sequence ID" value="NC_013510.1"/>
</dbReference>
<dbReference type="Proteomes" id="UP000001918">
    <property type="component" value="Chromosome"/>
</dbReference>
<reference evidence="2 3" key="1">
    <citation type="journal article" date="2011" name="Stand. Genomic Sci.">
        <title>Complete genome sequence of Thermomonospora curvata type strain (B9).</title>
        <authorList>
            <person name="Chertkov O."/>
            <person name="Sikorski J."/>
            <person name="Nolan M."/>
            <person name="Lapidus A."/>
            <person name="Lucas S."/>
            <person name="Del Rio T.G."/>
            <person name="Tice H."/>
            <person name="Cheng J.F."/>
            <person name="Goodwin L."/>
            <person name="Pitluck S."/>
            <person name="Liolios K."/>
            <person name="Ivanova N."/>
            <person name="Mavromatis K."/>
            <person name="Mikhailova N."/>
            <person name="Ovchinnikova G."/>
            <person name="Pati A."/>
            <person name="Chen A."/>
            <person name="Palaniappan K."/>
            <person name="Djao O.D."/>
            <person name="Land M."/>
            <person name="Hauser L."/>
            <person name="Chang Y.J."/>
            <person name="Jeffries C.D."/>
            <person name="Brettin T."/>
            <person name="Han C."/>
            <person name="Detter J.C."/>
            <person name="Rohde M."/>
            <person name="Goker M."/>
            <person name="Woyke T."/>
            <person name="Bristow J."/>
            <person name="Eisen J.A."/>
            <person name="Markowitz V."/>
            <person name="Hugenholtz P."/>
            <person name="Klenk H.P."/>
            <person name="Kyrpides N.C."/>
        </authorList>
    </citation>
    <scope>NUCLEOTIDE SEQUENCE [LARGE SCALE GENOMIC DNA]</scope>
    <source>
        <strain evidence="3">ATCC 19995 / DSM 43183 / JCM 3096 / KCTC 9072 / NBRC 15933 / NCIMB 10081 / Henssen B9</strain>
    </source>
</reference>
<dbReference type="OrthoDB" id="3542270at2"/>
<dbReference type="AlphaFoldDB" id="D1A3Z3"/>
<sequence length="111" mass="10892">MAKSSKSVTLSTVAVMSVAFAAGCGGNTVTADCVVRQPDGRLAAVHESNCQAGGGGGGGKRRYEWVYGGKLSGGYVTGGSFVQPGDATVKTRSGRVISRGGFGGSGKSGGS</sequence>
<protein>
    <recommendedName>
        <fullName evidence="4">Lipoprotein</fullName>
    </recommendedName>
</protein>
<evidence type="ECO:0000313" key="2">
    <source>
        <dbReference type="EMBL" id="ACY98046.1"/>
    </source>
</evidence>
<keyword evidence="3" id="KW-1185">Reference proteome</keyword>
<evidence type="ECO:0000256" key="1">
    <source>
        <dbReference type="SAM" id="SignalP"/>
    </source>
</evidence>